<proteinExistence type="predicted"/>
<keyword evidence="2" id="KW-1185">Reference proteome</keyword>
<accession>A0AAI8YDE2</accession>
<organism evidence="1 2">
    <name type="scientific">Anthostomella pinea</name>
    <dbReference type="NCBI Taxonomy" id="933095"/>
    <lineage>
        <taxon>Eukaryota</taxon>
        <taxon>Fungi</taxon>
        <taxon>Dikarya</taxon>
        <taxon>Ascomycota</taxon>
        <taxon>Pezizomycotina</taxon>
        <taxon>Sordariomycetes</taxon>
        <taxon>Xylariomycetidae</taxon>
        <taxon>Xylariales</taxon>
        <taxon>Xylariaceae</taxon>
        <taxon>Anthostomella</taxon>
    </lineage>
</organism>
<reference evidence="1" key="1">
    <citation type="submission" date="2023-10" db="EMBL/GenBank/DDBJ databases">
        <authorList>
            <person name="Hackl T."/>
        </authorList>
    </citation>
    <scope>NUCLEOTIDE SEQUENCE</scope>
</reference>
<dbReference type="AlphaFoldDB" id="A0AAI8YDE2"/>
<evidence type="ECO:0000313" key="2">
    <source>
        <dbReference type="Proteomes" id="UP001295740"/>
    </source>
</evidence>
<evidence type="ECO:0000313" key="1">
    <source>
        <dbReference type="EMBL" id="CAJ2500627.1"/>
    </source>
</evidence>
<gene>
    <name evidence="1" type="ORF">KHLLAP_LOCUS1095</name>
</gene>
<comment type="caution">
    <text evidence="1">The sequence shown here is derived from an EMBL/GenBank/DDBJ whole genome shotgun (WGS) entry which is preliminary data.</text>
</comment>
<protein>
    <submittedName>
        <fullName evidence="1">Uu.00g034800.m01.CDS01</fullName>
    </submittedName>
</protein>
<dbReference type="EMBL" id="CAUWAG010000003">
    <property type="protein sequence ID" value="CAJ2500627.1"/>
    <property type="molecule type" value="Genomic_DNA"/>
</dbReference>
<sequence>MGPYDPFAEVEQTFVYFGSQKTFLSTNNMFYTRPVVNASGLHYFTDIQPQTTNTMRISQASDFAEEVETLQPMDQFAIYSTLSFPVSTDILPKVHSLWKNATSTLALAHPNITSVLTFQSIPPPPQVNAPQNSLGFAPGSTPHENIVLALFSFYWPDATDSTSVDSVAKSLVMSVQQLVGEEIKFKYLNYAAAWQDPIGSYGGGAA</sequence>
<name>A0AAI8YDE2_9PEZI</name>
<dbReference type="Proteomes" id="UP001295740">
    <property type="component" value="Unassembled WGS sequence"/>
</dbReference>